<dbReference type="EMBL" id="FMUX01000007">
    <property type="protein sequence ID" value="SCY32935.1"/>
    <property type="molecule type" value="Genomic_DNA"/>
</dbReference>
<name>A0A1G5F0X5_9BACT</name>
<dbReference type="Gene3D" id="2.40.10.220">
    <property type="entry name" value="predicted glycosyltransferase like domains"/>
    <property type="match status" value="1"/>
</dbReference>
<evidence type="ECO:0000313" key="2">
    <source>
        <dbReference type="Proteomes" id="UP000198870"/>
    </source>
</evidence>
<protein>
    <recommendedName>
        <fullName evidence="3">PilZ domain-containing protein</fullName>
    </recommendedName>
</protein>
<gene>
    <name evidence="1" type="ORF">SAMN05216233_10763</name>
</gene>
<dbReference type="AlphaFoldDB" id="A0A1G5F0X5"/>
<reference evidence="1 2" key="1">
    <citation type="submission" date="2016-10" db="EMBL/GenBank/DDBJ databases">
        <authorList>
            <person name="de Groot N.N."/>
        </authorList>
    </citation>
    <scope>NUCLEOTIDE SEQUENCE [LARGE SCALE GENOMIC DNA]</scope>
    <source>
        <strain evidence="1 2">AA1</strain>
    </source>
</reference>
<evidence type="ECO:0000313" key="1">
    <source>
        <dbReference type="EMBL" id="SCY32935.1"/>
    </source>
</evidence>
<dbReference type="STRING" id="419481.SAMN05216233_10763"/>
<dbReference type="Proteomes" id="UP000198870">
    <property type="component" value="Unassembled WGS sequence"/>
</dbReference>
<keyword evidence="2" id="KW-1185">Reference proteome</keyword>
<evidence type="ECO:0008006" key="3">
    <source>
        <dbReference type="Google" id="ProtNLM"/>
    </source>
</evidence>
<proteinExistence type="predicted"/>
<accession>A0A1G5F0X5</accession>
<sequence>MIGKSQEMADRRAHRRYRAGDGAYAALSPDSSKVGPIVDISMDGLCFRYIVHADQPKEPVETHIYVGDNGFYLEKMPYETVEDVEIDNPSSLSTIIMRQRRVRFVGLSANQKAQLKYFIAHRTSEQADLRVR</sequence>
<organism evidence="1 2">
    <name type="scientific">Desulfoluna spongiiphila</name>
    <dbReference type="NCBI Taxonomy" id="419481"/>
    <lineage>
        <taxon>Bacteria</taxon>
        <taxon>Pseudomonadati</taxon>
        <taxon>Thermodesulfobacteriota</taxon>
        <taxon>Desulfobacteria</taxon>
        <taxon>Desulfobacterales</taxon>
        <taxon>Desulfolunaceae</taxon>
        <taxon>Desulfoluna</taxon>
    </lineage>
</organism>